<evidence type="ECO:0000313" key="5">
    <source>
        <dbReference type="EMBL" id="RDX74272.1"/>
    </source>
</evidence>
<evidence type="ECO:0000256" key="1">
    <source>
        <dbReference type="ARBA" id="ARBA00022737"/>
    </source>
</evidence>
<sequence length="83" mass="9809">MAELAVSLAREKLLPLIRDEANLLWDMPKEFRDIKDELEYIEAFLMDADKRAADEEDNIKEGIRTWVNQLREASFRIENVIDE</sequence>
<dbReference type="InterPro" id="IPR041118">
    <property type="entry name" value="Rx_N"/>
</dbReference>
<keyword evidence="1" id="KW-0677">Repeat</keyword>
<reference evidence="5" key="1">
    <citation type="submission" date="2018-05" db="EMBL/GenBank/DDBJ databases">
        <title>Draft genome of Mucuna pruriens seed.</title>
        <authorList>
            <person name="Nnadi N.E."/>
            <person name="Vos R."/>
            <person name="Hasami M.H."/>
            <person name="Devisetty U.K."/>
            <person name="Aguiy J.C."/>
        </authorList>
    </citation>
    <scope>NUCLEOTIDE SEQUENCE [LARGE SCALE GENOMIC DNA]</scope>
    <source>
        <strain evidence="5">JCA_2017</strain>
    </source>
</reference>
<comment type="caution">
    <text evidence="5">The sequence shown here is derived from an EMBL/GenBank/DDBJ whole genome shotgun (WGS) entry which is preliminary data.</text>
</comment>
<proteinExistence type="predicted"/>
<dbReference type="EMBL" id="QJKJ01010233">
    <property type="protein sequence ID" value="RDX74272.1"/>
    <property type="molecule type" value="Genomic_DNA"/>
</dbReference>
<keyword evidence="6" id="KW-1185">Reference proteome</keyword>
<dbReference type="AlphaFoldDB" id="A0A371F7K4"/>
<evidence type="ECO:0000313" key="6">
    <source>
        <dbReference type="Proteomes" id="UP000257109"/>
    </source>
</evidence>
<dbReference type="Pfam" id="PF18052">
    <property type="entry name" value="Rx_N"/>
    <property type="match status" value="1"/>
</dbReference>
<evidence type="ECO:0000256" key="3">
    <source>
        <dbReference type="ARBA" id="ARBA00022821"/>
    </source>
</evidence>
<name>A0A371F7K4_MUCPR</name>
<evidence type="ECO:0000256" key="2">
    <source>
        <dbReference type="ARBA" id="ARBA00022741"/>
    </source>
</evidence>
<organism evidence="5 6">
    <name type="scientific">Mucuna pruriens</name>
    <name type="common">Velvet bean</name>
    <name type="synonym">Dolichos pruriens</name>
    <dbReference type="NCBI Taxonomy" id="157652"/>
    <lineage>
        <taxon>Eukaryota</taxon>
        <taxon>Viridiplantae</taxon>
        <taxon>Streptophyta</taxon>
        <taxon>Embryophyta</taxon>
        <taxon>Tracheophyta</taxon>
        <taxon>Spermatophyta</taxon>
        <taxon>Magnoliopsida</taxon>
        <taxon>eudicotyledons</taxon>
        <taxon>Gunneridae</taxon>
        <taxon>Pentapetalae</taxon>
        <taxon>rosids</taxon>
        <taxon>fabids</taxon>
        <taxon>Fabales</taxon>
        <taxon>Fabaceae</taxon>
        <taxon>Papilionoideae</taxon>
        <taxon>50 kb inversion clade</taxon>
        <taxon>NPAAA clade</taxon>
        <taxon>indigoferoid/millettioid clade</taxon>
        <taxon>Phaseoleae</taxon>
        <taxon>Mucuna</taxon>
    </lineage>
</organism>
<protein>
    <recommendedName>
        <fullName evidence="4">Disease resistance N-terminal domain-containing protein</fullName>
    </recommendedName>
</protein>
<keyword evidence="2" id="KW-0547">Nucleotide-binding</keyword>
<dbReference type="InterPro" id="IPR038005">
    <property type="entry name" value="RX-like_CC"/>
</dbReference>
<dbReference type="Proteomes" id="UP000257109">
    <property type="component" value="Unassembled WGS sequence"/>
</dbReference>
<feature type="non-terminal residue" evidence="5">
    <location>
        <position position="1"/>
    </location>
</feature>
<feature type="domain" description="Disease resistance N-terminal" evidence="4">
    <location>
        <begin position="5"/>
        <end position="83"/>
    </location>
</feature>
<dbReference type="PANTHER" id="PTHR19338">
    <property type="entry name" value="TRANSLOCASE OF INNER MITOCHONDRIAL MEMBRANE 13 HOMOLOG"/>
    <property type="match status" value="1"/>
</dbReference>
<dbReference type="OrthoDB" id="3027644at2759"/>
<dbReference type="GO" id="GO:0006952">
    <property type="term" value="P:defense response"/>
    <property type="evidence" value="ECO:0007669"/>
    <property type="project" value="UniProtKB-KW"/>
</dbReference>
<accession>A0A371F7K4</accession>
<dbReference type="GO" id="GO:0000166">
    <property type="term" value="F:nucleotide binding"/>
    <property type="evidence" value="ECO:0007669"/>
    <property type="project" value="UniProtKB-KW"/>
</dbReference>
<dbReference type="Gene3D" id="1.20.5.4130">
    <property type="match status" value="1"/>
</dbReference>
<evidence type="ECO:0000259" key="4">
    <source>
        <dbReference type="Pfam" id="PF18052"/>
    </source>
</evidence>
<dbReference type="CDD" id="cd14798">
    <property type="entry name" value="RX-CC_like"/>
    <property type="match status" value="1"/>
</dbReference>
<gene>
    <name evidence="5" type="ORF">CR513_45999</name>
</gene>
<dbReference type="PANTHER" id="PTHR19338:SF32">
    <property type="entry name" value="OS06G0287500 PROTEIN"/>
    <property type="match status" value="1"/>
</dbReference>
<keyword evidence="3" id="KW-0611">Plant defense</keyword>